<accession>A0A5A7SGK7</accession>
<organism evidence="1 2">
    <name type="scientific">Antrihabitans cavernicola</name>
    <dbReference type="NCBI Taxonomy" id="2495913"/>
    <lineage>
        <taxon>Bacteria</taxon>
        <taxon>Bacillati</taxon>
        <taxon>Actinomycetota</taxon>
        <taxon>Actinomycetes</taxon>
        <taxon>Mycobacteriales</taxon>
        <taxon>Nocardiaceae</taxon>
        <taxon>Antrihabitans</taxon>
    </lineage>
</organism>
<proteinExistence type="predicted"/>
<dbReference type="RefSeq" id="WP_149428509.1">
    <property type="nucleotide sequence ID" value="NZ_VLNY01000001.1"/>
</dbReference>
<evidence type="ECO:0000313" key="2">
    <source>
        <dbReference type="Proteomes" id="UP000322244"/>
    </source>
</evidence>
<dbReference type="AlphaFoldDB" id="A0A5A7SGK7"/>
<evidence type="ECO:0000313" key="1">
    <source>
        <dbReference type="EMBL" id="KAA0024734.1"/>
    </source>
</evidence>
<reference evidence="1 2" key="1">
    <citation type="submission" date="2019-07" db="EMBL/GenBank/DDBJ databases">
        <title>Rhodococcus cavernicolus sp. nov., isolated from a cave.</title>
        <authorList>
            <person name="Lee S.D."/>
        </authorList>
    </citation>
    <scope>NUCLEOTIDE SEQUENCE [LARGE SCALE GENOMIC DNA]</scope>
    <source>
        <strain evidence="1 2">C1-24</strain>
    </source>
</reference>
<dbReference type="OrthoDB" id="4773995at2"/>
<gene>
    <name evidence="1" type="ORF">FOY51_02010</name>
</gene>
<dbReference type="EMBL" id="VLNY01000001">
    <property type="protein sequence ID" value="KAA0024734.1"/>
    <property type="molecule type" value="Genomic_DNA"/>
</dbReference>
<protein>
    <submittedName>
        <fullName evidence="1">Uncharacterized protein</fullName>
    </submittedName>
</protein>
<keyword evidence="2" id="KW-1185">Reference proteome</keyword>
<dbReference type="Proteomes" id="UP000322244">
    <property type="component" value="Unassembled WGS sequence"/>
</dbReference>
<sequence>MKERVRIAAEPSAIDYAARFGYKGRTLASYIEEFGGWEGEVGDPYGSRQVVSLEPLRGVDPNLFLKMMFIVPKVQGDDFPILYGDAVVLKEYELPEGTVVPR</sequence>
<comment type="caution">
    <text evidence="1">The sequence shown here is derived from an EMBL/GenBank/DDBJ whole genome shotgun (WGS) entry which is preliminary data.</text>
</comment>
<name>A0A5A7SGK7_9NOCA</name>